<dbReference type="GO" id="GO:0005737">
    <property type="term" value="C:cytoplasm"/>
    <property type="evidence" value="ECO:0007669"/>
    <property type="project" value="UniProtKB-SubCell"/>
</dbReference>
<dbReference type="NCBIfam" id="TIGR02273">
    <property type="entry name" value="16S_RimM"/>
    <property type="match status" value="1"/>
</dbReference>
<dbReference type="PANTHER" id="PTHR33692">
    <property type="entry name" value="RIBOSOME MATURATION FACTOR RIMM"/>
    <property type="match status" value="1"/>
</dbReference>
<evidence type="ECO:0000256" key="2">
    <source>
        <dbReference type="ARBA" id="ARBA00022517"/>
    </source>
</evidence>
<dbReference type="EMBL" id="PVTY01000001">
    <property type="protein sequence ID" value="PRZ18866.1"/>
    <property type="molecule type" value="Genomic_DNA"/>
</dbReference>
<protein>
    <recommendedName>
        <fullName evidence="5">Ribosome maturation factor RimM</fullName>
    </recommendedName>
</protein>
<proteinExistence type="inferred from homology"/>
<feature type="domain" description="RimM N-terminal" evidence="7">
    <location>
        <begin position="27"/>
        <end position="111"/>
    </location>
</feature>
<evidence type="ECO:0000259" key="7">
    <source>
        <dbReference type="Pfam" id="PF01782"/>
    </source>
</evidence>
<dbReference type="InterPro" id="IPR002676">
    <property type="entry name" value="RimM_N"/>
</dbReference>
<comment type="similarity">
    <text evidence="5">Belongs to the RimM family.</text>
</comment>
<keyword evidence="3 5" id="KW-0698">rRNA processing</keyword>
<evidence type="ECO:0000313" key="10">
    <source>
        <dbReference type="Proteomes" id="UP000238217"/>
    </source>
</evidence>
<sequence>MTAGAQGQEAHETDPQALPDSAERLRVARIGKPHGIRGEVTAQLFTDEPEERLAPGSVIIRIAGDQTVDRITTLLTVTRQRWNKSVALLSFREINDRDSAEALRGSTLYVEVPMEEDSDDDGWYSHELAGFACVDSAGEPLGTLKELITGSAQDLLVVTATSGEDVMVPFVEEIVPEVDVENQRIVLTPPPGLF</sequence>
<comment type="domain">
    <text evidence="5">The PRC barrel domain binds ribosomal protein uS19.</text>
</comment>
<dbReference type="InterPro" id="IPR011033">
    <property type="entry name" value="PRC_barrel-like_sf"/>
</dbReference>
<dbReference type="Pfam" id="PF01782">
    <property type="entry name" value="RimM"/>
    <property type="match status" value="1"/>
</dbReference>
<gene>
    <name evidence="5" type="primary">rimM</name>
    <name evidence="9" type="ORF">BCL67_101174</name>
</gene>
<evidence type="ECO:0000256" key="3">
    <source>
        <dbReference type="ARBA" id="ARBA00022552"/>
    </source>
</evidence>
<dbReference type="InterPro" id="IPR036976">
    <property type="entry name" value="RimM_N_sf"/>
</dbReference>
<comment type="function">
    <text evidence="5">An accessory protein needed during the final step in the assembly of 30S ribosomal subunit, possibly for assembly of the head region. Essential for efficient processing of 16S rRNA. May be needed both before and after RbfA during the maturation of 16S rRNA. It has affinity for free ribosomal 30S subunits but not for 70S ribosomes.</text>
</comment>
<dbReference type="InterPro" id="IPR011961">
    <property type="entry name" value="RimM"/>
</dbReference>
<dbReference type="AlphaFoldDB" id="A0A2T0YSV0"/>
<dbReference type="GO" id="GO:0043022">
    <property type="term" value="F:ribosome binding"/>
    <property type="evidence" value="ECO:0007669"/>
    <property type="project" value="InterPro"/>
</dbReference>
<dbReference type="InterPro" id="IPR009000">
    <property type="entry name" value="Transl_B-barrel_sf"/>
</dbReference>
<dbReference type="Pfam" id="PF24986">
    <property type="entry name" value="PRC_RimM"/>
    <property type="match status" value="1"/>
</dbReference>
<evidence type="ECO:0000256" key="6">
    <source>
        <dbReference type="SAM" id="MobiDB-lite"/>
    </source>
</evidence>
<dbReference type="GO" id="GO:0042274">
    <property type="term" value="P:ribosomal small subunit biogenesis"/>
    <property type="evidence" value="ECO:0007669"/>
    <property type="project" value="UniProtKB-UniRule"/>
</dbReference>
<comment type="caution">
    <text evidence="9">The sequence shown here is derived from an EMBL/GenBank/DDBJ whole genome shotgun (WGS) entry which is preliminary data.</text>
</comment>
<dbReference type="InterPro" id="IPR056792">
    <property type="entry name" value="PRC_RimM"/>
</dbReference>
<dbReference type="GO" id="GO:0005840">
    <property type="term" value="C:ribosome"/>
    <property type="evidence" value="ECO:0007669"/>
    <property type="project" value="InterPro"/>
</dbReference>
<evidence type="ECO:0000256" key="1">
    <source>
        <dbReference type="ARBA" id="ARBA00022490"/>
    </source>
</evidence>
<evidence type="ECO:0000256" key="5">
    <source>
        <dbReference type="HAMAP-Rule" id="MF_00014"/>
    </source>
</evidence>
<accession>A0A2T0YSV0</accession>
<keyword evidence="10" id="KW-1185">Reference proteome</keyword>
<keyword evidence="2 5" id="KW-0690">Ribosome biogenesis</keyword>
<dbReference type="RefSeq" id="WP_106121586.1">
    <property type="nucleotide sequence ID" value="NZ_PVTY01000001.1"/>
</dbReference>
<feature type="region of interest" description="Disordered" evidence="6">
    <location>
        <begin position="1"/>
        <end position="20"/>
    </location>
</feature>
<dbReference type="SUPFAM" id="SSF50346">
    <property type="entry name" value="PRC-barrel domain"/>
    <property type="match status" value="1"/>
</dbReference>
<evidence type="ECO:0000256" key="4">
    <source>
        <dbReference type="ARBA" id="ARBA00023186"/>
    </source>
</evidence>
<dbReference type="PANTHER" id="PTHR33692:SF1">
    <property type="entry name" value="RIBOSOME MATURATION FACTOR RIMM"/>
    <property type="match status" value="1"/>
</dbReference>
<dbReference type="Gene3D" id="2.40.30.60">
    <property type="entry name" value="RimM"/>
    <property type="match status" value="1"/>
</dbReference>
<reference evidence="9 10" key="1">
    <citation type="submission" date="2018-03" db="EMBL/GenBank/DDBJ databases">
        <title>Comparative analysis of microorganisms from saline springs in Andes Mountain Range, Colombia.</title>
        <authorList>
            <person name="Rubin E."/>
        </authorList>
    </citation>
    <scope>NUCLEOTIDE SEQUENCE [LARGE SCALE GENOMIC DNA]</scope>
    <source>
        <strain evidence="9 10">CG 35</strain>
    </source>
</reference>
<evidence type="ECO:0000259" key="8">
    <source>
        <dbReference type="Pfam" id="PF24986"/>
    </source>
</evidence>
<dbReference type="OrthoDB" id="5381335at2"/>
<feature type="domain" description="Ribosome maturation factor RimM PRC barrel" evidence="8">
    <location>
        <begin position="126"/>
        <end position="193"/>
    </location>
</feature>
<keyword evidence="1 5" id="KW-0963">Cytoplasm</keyword>
<organism evidence="9 10">
    <name type="scientific">Nesterenkonia sandarakina</name>
    <dbReference type="NCBI Taxonomy" id="272918"/>
    <lineage>
        <taxon>Bacteria</taxon>
        <taxon>Bacillati</taxon>
        <taxon>Actinomycetota</taxon>
        <taxon>Actinomycetes</taxon>
        <taxon>Micrococcales</taxon>
        <taxon>Micrococcaceae</taxon>
        <taxon>Nesterenkonia</taxon>
    </lineage>
</organism>
<comment type="subcellular location">
    <subcellularLocation>
        <location evidence="5">Cytoplasm</location>
    </subcellularLocation>
</comment>
<dbReference type="SUPFAM" id="SSF50447">
    <property type="entry name" value="Translation proteins"/>
    <property type="match status" value="1"/>
</dbReference>
<keyword evidence="4 5" id="KW-0143">Chaperone</keyword>
<comment type="subunit">
    <text evidence="5">Binds ribosomal protein uS19.</text>
</comment>
<dbReference type="Gene3D" id="2.30.30.240">
    <property type="entry name" value="PRC-barrel domain"/>
    <property type="match status" value="1"/>
</dbReference>
<dbReference type="GO" id="GO:0006364">
    <property type="term" value="P:rRNA processing"/>
    <property type="evidence" value="ECO:0007669"/>
    <property type="project" value="UniProtKB-UniRule"/>
</dbReference>
<evidence type="ECO:0000313" key="9">
    <source>
        <dbReference type="EMBL" id="PRZ18866.1"/>
    </source>
</evidence>
<dbReference type="Proteomes" id="UP000238217">
    <property type="component" value="Unassembled WGS sequence"/>
</dbReference>
<name>A0A2T0YSV0_9MICC</name>
<dbReference type="HAMAP" id="MF_00014">
    <property type="entry name" value="Ribosome_mat_RimM"/>
    <property type="match status" value="1"/>
</dbReference>